<dbReference type="NCBIfam" id="TIGR03819">
    <property type="entry name" value="heli_sec_ATPase"/>
    <property type="match status" value="1"/>
</dbReference>
<dbReference type="Pfam" id="PF00437">
    <property type="entry name" value="T2SSE"/>
    <property type="match status" value="1"/>
</dbReference>
<dbReference type="AlphaFoldDB" id="A0A6I3IRS2"/>
<evidence type="ECO:0000313" key="4">
    <source>
        <dbReference type="Proteomes" id="UP000431092"/>
    </source>
</evidence>
<evidence type="ECO:0000259" key="2">
    <source>
        <dbReference type="Pfam" id="PF00437"/>
    </source>
</evidence>
<organism evidence="3 4">
    <name type="scientific">Arsenicicoccus cauae</name>
    <dbReference type="NCBI Taxonomy" id="2663847"/>
    <lineage>
        <taxon>Bacteria</taxon>
        <taxon>Bacillati</taxon>
        <taxon>Actinomycetota</taxon>
        <taxon>Actinomycetes</taxon>
        <taxon>Micrococcales</taxon>
        <taxon>Intrasporangiaceae</taxon>
        <taxon>Arsenicicoccus</taxon>
    </lineage>
</organism>
<dbReference type="GO" id="GO:0016887">
    <property type="term" value="F:ATP hydrolysis activity"/>
    <property type="evidence" value="ECO:0007669"/>
    <property type="project" value="InterPro"/>
</dbReference>
<dbReference type="PANTHER" id="PTHR30486:SF6">
    <property type="entry name" value="TYPE IV PILUS RETRACTATION ATPASE PILT"/>
    <property type="match status" value="1"/>
</dbReference>
<comment type="similarity">
    <text evidence="1">Belongs to the GSP E family.</text>
</comment>
<name>A0A6I3IRS2_9MICO</name>
<dbReference type="Gene3D" id="3.30.450.380">
    <property type="match status" value="1"/>
</dbReference>
<dbReference type="InterPro" id="IPR027417">
    <property type="entry name" value="P-loop_NTPase"/>
</dbReference>
<dbReference type="EMBL" id="WLVL01000019">
    <property type="protein sequence ID" value="MTB71379.1"/>
    <property type="molecule type" value="Genomic_DNA"/>
</dbReference>
<reference evidence="3 4" key="1">
    <citation type="submission" date="2019-11" db="EMBL/GenBank/DDBJ databases">
        <title>Whole genome sequencing identifies a novel species of the genus Arsenicicoccus isolated from human blood.</title>
        <authorList>
            <person name="Jeong J.H."/>
            <person name="Kweon O.J."/>
            <person name="Kim H.R."/>
            <person name="Kim T.-H."/>
            <person name="Ha S.-M."/>
            <person name="Lee M.-K."/>
        </authorList>
    </citation>
    <scope>NUCLEOTIDE SEQUENCE [LARGE SCALE GENOMIC DNA]</scope>
    <source>
        <strain evidence="3 4">MKL-02</strain>
    </source>
</reference>
<feature type="domain" description="Bacterial type II secretion system protein E" evidence="2">
    <location>
        <begin position="51"/>
        <end position="329"/>
    </location>
</feature>
<evidence type="ECO:0000313" key="3">
    <source>
        <dbReference type="EMBL" id="MTB71379.1"/>
    </source>
</evidence>
<dbReference type="InterPro" id="IPR001482">
    <property type="entry name" value="T2SS/T4SS_dom"/>
</dbReference>
<dbReference type="InterPro" id="IPR022399">
    <property type="entry name" value="TadA-like_ATPase"/>
</dbReference>
<accession>A0A6I3IRS2</accession>
<dbReference type="Proteomes" id="UP000431092">
    <property type="component" value="Unassembled WGS sequence"/>
</dbReference>
<dbReference type="PANTHER" id="PTHR30486">
    <property type="entry name" value="TWITCHING MOTILITY PROTEIN PILT"/>
    <property type="match status" value="1"/>
</dbReference>
<dbReference type="Gene3D" id="3.40.50.300">
    <property type="entry name" value="P-loop containing nucleotide triphosphate hydrolases"/>
    <property type="match status" value="1"/>
</dbReference>
<dbReference type="CDD" id="cd01130">
    <property type="entry name" value="VirB11-like_ATPase"/>
    <property type="match status" value="1"/>
</dbReference>
<keyword evidence="4" id="KW-1185">Reference proteome</keyword>
<dbReference type="RefSeq" id="WP_154592717.1">
    <property type="nucleotide sequence ID" value="NZ_CP171001.1"/>
</dbReference>
<evidence type="ECO:0000256" key="1">
    <source>
        <dbReference type="ARBA" id="ARBA00006611"/>
    </source>
</evidence>
<gene>
    <name evidence="3" type="ORF">GGG17_05230</name>
</gene>
<dbReference type="InterPro" id="IPR050921">
    <property type="entry name" value="T4SS_GSP_E_ATPase"/>
</dbReference>
<sequence>MSLPPGAWTDIEQGVGPDVGRVREAVAGDRVVLGSQGVRDELGRVLRDTLGAGPLEVLLREPGVTDVLVNGPREVWVDRGAGLERVPLDLGEDRAVRALAARLAGLVGRRLDDASPWVDAVLPSGVRLHAVVGAISPGGTHVSLRVPRSESWTLDDLEARGAVDPWIARALRGVVARRVAHLVTGGTGSGKTTLLAAMLSLVPAQERIVLVEDACELAPRHPHVVRLQARHPNVEGAGGVDLTALVRQALRMRPDRLVVGEVRGGEVRELLTALNTGHEGGCGTVHANSATDVVSRLEALGALAAMPPSAVWAQARSGLRLVIHLTRSLGVRRVGQVAVLSPEGDGRPVVLPALTHDGDAGVRPGPGLPLLVEVVPEARP</sequence>
<comment type="caution">
    <text evidence="3">The sequence shown here is derived from an EMBL/GenBank/DDBJ whole genome shotgun (WGS) entry which is preliminary data.</text>
</comment>
<proteinExistence type="inferred from homology"/>
<protein>
    <submittedName>
        <fullName evidence="3">TadA family conjugal transfer-associated ATPase</fullName>
    </submittedName>
</protein>
<dbReference type="SUPFAM" id="SSF52540">
    <property type="entry name" value="P-loop containing nucleoside triphosphate hydrolases"/>
    <property type="match status" value="1"/>
</dbReference>